<accession>A0A439DGR1</accession>
<feature type="compositionally biased region" description="Pro residues" evidence="1">
    <location>
        <begin position="314"/>
        <end position="323"/>
    </location>
</feature>
<name>A0A439DGR1_9PEZI</name>
<feature type="transmembrane region" description="Helical" evidence="2">
    <location>
        <begin position="235"/>
        <end position="258"/>
    </location>
</feature>
<evidence type="ECO:0000256" key="1">
    <source>
        <dbReference type="SAM" id="MobiDB-lite"/>
    </source>
</evidence>
<keyword evidence="2" id="KW-0472">Membrane</keyword>
<keyword evidence="2" id="KW-1133">Transmembrane helix</keyword>
<evidence type="ECO:0000256" key="2">
    <source>
        <dbReference type="SAM" id="Phobius"/>
    </source>
</evidence>
<evidence type="ECO:0000313" key="4">
    <source>
        <dbReference type="Proteomes" id="UP000286045"/>
    </source>
</evidence>
<feature type="compositionally biased region" description="Low complexity" evidence="1">
    <location>
        <begin position="186"/>
        <end position="229"/>
    </location>
</feature>
<dbReference type="STRING" id="363999.A0A439DGR1"/>
<gene>
    <name evidence="3" type="ORF">EKO27_g1520</name>
</gene>
<dbReference type="AlphaFoldDB" id="A0A439DGR1"/>
<feature type="region of interest" description="Disordered" evidence="1">
    <location>
        <begin position="178"/>
        <end position="230"/>
    </location>
</feature>
<dbReference type="Proteomes" id="UP000286045">
    <property type="component" value="Unassembled WGS sequence"/>
</dbReference>
<proteinExistence type="predicted"/>
<sequence length="323" mass="33773">MTTVYPAVTSSGVVTSFVPLTTTFTPSAECSGHFRLNGPSLVAFDPGYGLDIDSDVHCLPSAVTTWWEQGRLGDNSKDHTAISLGPLVCPYEWQTVATSARNELTTLAMCCPSGYYLANGIPGFVVGDCLSEVSSGARLTFASTSAYNSDTWYTKTTSLTRSSTVGAIAVVGWNIKAGTPTPTPPSTRTKTKTTLSPSTVISSSISTLNPVSLSPATPSSPQPSNNSSQGVPNTALGIGLGVGLGVIGVAALLGFVYLMKRQKQRKTTSQVNNYQGNGAVLQQQQPPQGLQGAEPVKHELYGSGRYELQGGSQSPPPLIELHG</sequence>
<keyword evidence="4" id="KW-1185">Reference proteome</keyword>
<feature type="region of interest" description="Disordered" evidence="1">
    <location>
        <begin position="302"/>
        <end position="323"/>
    </location>
</feature>
<comment type="caution">
    <text evidence="3">The sequence shown here is derived from an EMBL/GenBank/DDBJ whole genome shotgun (WGS) entry which is preliminary data.</text>
</comment>
<protein>
    <recommendedName>
        <fullName evidence="5">LPXTG-domain-containing protein</fullName>
    </recommendedName>
</protein>
<evidence type="ECO:0000313" key="3">
    <source>
        <dbReference type="EMBL" id="RWA13605.1"/>
    </source>
</evidence>
<reference evidence="3 4" key="1">
    <citation type="submission" date="2018-12" db="EMBL/GenBank/DDBJ databases">
        <title>Draft genome sequence of Xylaria grammica IHI A82.</title>
        <authorList>
            <person name="Buettner E."/>
            <person name="Kellner H."/>
        </authorList>
    </citation>
    <scope>NUCLEOTIDE SEQUENCE [LARGE SCALE GENOMIC DNA]</scope>
    <source>
        <strain evidence="3 4">IHI A82</strain>
    </source>
</reference>
<organism evidence="3 4">
    <name type="scientific">Xylaria grammica</name>
    <dbReference type="NCBI Taxonomy" id="363999"/>
    <lineage>
        <taxon>Eukaryota</taxon>
        <taxon>Fungi</taxon>
        <taxon>Dikarya</taxon>
        <taxon>Ascomycota</taxon>
        <taxon>Pezizomycotina</taxon>
        <taxon>Sordariomycetes</taxon>
        <taxon>Xylariomycetidae</taxon>
        <taxon>Xylariales</taxon>
        <taxon>Xylariaceae</taxon>
        <taxon>Xylaria</taxon>
    </lineage>
</organism>
<dbReference type="EMBL" id="RYZI01000023">
    <property type="protein sequence ID" value="RWA13605.1"/>
    <property type="molecule type" value="Genomic_DNA"/>
</dbReference>
<evidence type="ECO:0008006" key="5">
    <source>
        <dbReference type="Google" id="ProtNLM"/>
    </source>
</evidence>
<keyword evidence="2" id="KW-0812">Transmembrane</keyword>